<organism evidence="1 2">
    <name type="scientific">Macrosiphum euphorbiae</name>
    <name type="common">potato aphid</name>
    <dbReference type="NCBI Taxonomy" id="13131"/>
    <lineage>
        <taxon>Eukaryota</taxon>
        <taxon>Metazoa</taxon>
        <taxon>Ecdysozoa</taxon>
        <taxon>Arthropoda</taxon>
        <taxon>Hexapoda</taxon>
        <taxon>Insecta</taxon>
        <taxon>Pterygota</taxon>
        <taxon>Neoptera</taxon>
        <taxon>Paraneoptera</taxon>
        <taxon>Hemiptera</taxon>
        <taxon>Sternorrhyncha</taxon>
        <taxon>Aphidomorpha</taxon>
        <taxon>Aphidoidea</taxon>
        <taxon>Aphididae</taxon>
        <taxon>Macrosiphini</taxon>
        <taxon>Macrosiphum</taxon>
    </lineage>
</organism>
<accession>A0AAV0XQF2</accession>
<reference evidence="1 2" key="1">
    <citation type="submission" date="2023-01" db="EMBL/GenBank/DDBJ databases">
        <authorList>
            <person name="Whitehead M."/>
        </authorList>
    </citation>
    <scope>NUCLEOTIDE SEQUENCE [LARGE SCALE GENOMIC DNA]</scope>
</reference>
<evidence type="ECO:0000313" key="2">
    <source>
        <dbReference type="Proteomes" id="UP001160148"/>
    </source>
</evidence>
<dbReference type="EMBL" id="CARXXK010000505">
    <property type="protein sequence ID" value="CAI6370715.1"/>
    <property type="molecule type" value="Genomic_DNA"/>
</dbReference>
<dbReference type="AlphaFoldDB" id="A0AAV0XQF2"/>
<protein>
    <submittedName>
        <fullName evidence="1">Uncharacterized protein</fullName>
    </submittedName>
</protein>
<sequence>MCYLQLTTISGPREISFLQEYCNVMKPISRALDILQGDKNVSLGYLHPTINAVHKSFNDMNYEEYSFL</sequence>
<gene>
    <name evidence="1" type="ORF">MEUPH1_LOCUS24809</name>
</gene>
<comment type="caution">
    <text evidence="1">The sequence shown here is derived from an EMBL/GenBank/DDBJ whole genome shotgun (WGS) entry which is preliminary data.</text>
</comment>
<name>A0AAV0XQF2_9HEMI</name>
<dbReference type="Proteomes" id="UP001160148">
    <property type="component" value="Unassembled WGS sequence"/>
</dbReference>
<keyword evidence="2" id="KW-1185">Reference proteome</keyword>
<proteinExistence type="predicted"/>
<evidence type="ECO:0000313" key="1">
    <source>
        <dbReference type="EMBL" id="CAI6370715.1"/>
    </source>
</evidence>